<feature type="transmembrane region" description="Helical" evidence="1">
    <location>
        <begin position="122"/>
        <end position="146"/>
    </location>
</feature>
<dbReference type="KEGG" id="msd:MYSTI_04057"/>
<keyword evidence="3" id="KW-1185">Reference proteome</keyword>
<sequence>MERQRTAVFHPEGVAETPLTERIHALVLRARAALPEEREALGKDLNALLAQLPKQAERESAVTLLRGYLENGALEGLGTSSHPADVAATQAALDLGYPIALEISPERLDALREWEGAAESSGIPWMAIMVVSFVAFITQIACTTLADVGALQTRQLAMYPFGGPIGIEEPSGLEVFRSFLEEWAYPVVGIQFAAGVFNFLFTTTFGRLRGGAKGASYLYLALAAFGAGVAVFQLPVINWLGLGTLTSAVGAYVSARLLKSKSR</sequence>
<reference evidence="2 3" key="1">
    <citation type="journal article" date="2013" name="Genome Announc.">
        <title>Complete genome sequence of Myxococcus stipitatus strain DSM 14675, a fruiting myxobacterium.</title>
        <authorList>
            <person name="Huntley S."/>
            <person name="Kneip S."/>
            <person name="Treuner-Lange A."/>
            <person name="Sogaard-Andersen L."/>
        </authorList>
    </citation>
    <scope>NUCLEOTIDE SEQUENCE [LARGE SCALE GENOMIC DNA]</scope>
    <source>
        <strain evidence="3">DSM 14675 / JCM 12634 / Mx s8</strain>
    </source>
</reference>
<dbReference type="EMBL" id="CP004025">
    <property type="protein sequence ID" value="AGC45358.1"/>
    <property type="molecule type" value="Genomic_DNA"/>
</dbReference>
<dbReference type="AlphaFoldDB" id="L7UBD0"/>
<organism evidence="2 3">
    <name type="scientific">Myxococcus stipitatus (strain DSM 14675 / JCM 12634 / Mx s8)</name>
    <dbReference type="NCBI Taxonomy" id="1278073"/>
    <lineage>
        <taxon>Bacteria</taxon>
        <taxon>Pseudomonadati</taxon>
        <taxon>Myxococcota</taxon>
        <taxon>Myxococcia</taxon>
        <taxon>Myxococcales</taxon>
        <taxon>Cystobacterineae</taxon>
        <taxon>Myxococcaceae</taxon>
        <taxon>Myxococcus</taxon>
    </lineage>
</organism>
<keyword evidence="1" id="KW-1133">Transmembrane helix</keyword>
<feature type="transmembrane region" description="Helical" evidence="1">
    <location>
        <begin position="217"/>
        <end position="234"/>
    </location>
</feature>
<accession>L7UBD0</accession>
<evidence type="ECO:0000313" key="3">
    <source>
        <dbReference type="Proteomes" id="UP000011131"/>
    </source>
</evidence>
<keyword evidence="1" id="KW-0812">Transmembrane</keyword>
<dbReference type="OrthoDB" id="5516481at2"/>
<keyword evidence="1" id="KW-0472">Membrane</keyword>
<name>L7UBD0_MYXSD</name>
<proteinExistence type="predicted"/>
<dbReference type="PATRIC" id="fig|1278073.3.peg.4132"/>
<dbReference type="RefSeq" id="WP_015349618.1">
    <property type="nucleotide sequence ID" value="NC_020126.1"/>
</dbReference>
<evidence type="ECO:0000313" key="2">
    <source>
        <dbReference type="EMBL" id="AGC45358.1"/>
    </source>
</evidence>
<gene>
    <name evidence="2" type="ordered locus">MYSTI_04057</name>
</gene>
<protein>
    <submittedName>
        <fullName evidence="2">Uncharacterized protein</fullName>
    </submittedName>
</protein>
<evidence type="ECO:0000256" key="1">
    <source>
        <dbReference type="SAM" id="Phobius"/>
    </source>
</evidence>
<feature type="transmembrane region" description="Helical" evidence="1">
    <location>
        <begin position="240"/>
        <end position="258"/>
    </location>
</feature>
<dbReference type="HOGENOM" id="CLU_1056996_0_0_7"/>
<dbReference type="Proteomes" id="UP000011131">
    <property type="component" value="Chromosome"/>
</dbReference>
<feature type="transmembrane region" description="Helical" evidence="1">
    <location>
        <begin position="183"/>
        <end position="205"/>
    </location>
</feature>